<evidence type="ECO:0000313" key="2">
    <source>
        <dbReference type="Proteomes" id="UP000649617"/>
    </source>
</evidence>
<dbReference type="EMBL" id="CAJNIZ010006249">
    <property type="protein sequence ID" value="CAE7248377.1"/>
    <property type="molecule type" value="Genomic_DNA"/>
</dbReference>
<dbReference type="OrthoDB" id="431567at2759"/>
<reference evidence="1" key="1">
    <citation type="submission" date="2021-02" db="EMBL/GenBank/DDBJ databases">
        <authorList>
            <person name="Dougan E. K."/>
            <person name="Rhodes N."/>
            <person name="Thang M."/>
            <person name="Chan C."/>
        </authorList>
    </citation>
    <scope>NUCLEOTIDE SEQUENCE</scope>
</reference>
<protein>
    <submittedName>
        <fullName evidence="1">Uncharacterized protein</fullName>
    </submittedName>
</protein>
<organism evidence="1 2">
    <name type="scientific">Symbiodinium pilosum</name>
    <name type="common">Dinoflagellate</name>
    <dbReference type="NCBI Taxonomy" id="2952"/>
    <lineage>
        <taxon>Eukaryota</taxon>
        <taxon>Sar</taxon>
        <taxon>Alveolata</taxon>
        <taxon>Dinophyceae</taxon>
        <taxon>Suessiales</taxon>
        <taxon>Symbiodiniaceae</taxon>
        <taxon>Symbiodinium</taxon>
    </lineage>
</organism>
<name>A0A812LNM2_SYMPI</name>
<accession>A0A812LNM2</accession>
<dbReference type="Proteomes" id="UP000649617">
    <property type="component" value="Unassembled WGS sequence"/>
</dbReference>
<keyword evidence="2" id="KW-1185">Reference proteome</keyword>
<comment type="caution">
    <text evidence="1">The sequence shown here is derived from an EMBL/GenBank/DDBJ whole genome shotgun (WGS) entry which is preliminary data.</text>
</comment>
<proteinExistence type="predicted"/>
<evidence type="ECO:0000313" key="1">
    <source>
        <dbReference type="EMBL" id="CAE7248377.1"/>
    </source>
</evidence>
<sequence>RKIESIISRGGGEEDPDCPGCLEETKFWVITKRTKTEATEQRTDEEKHKKYSDTVKKEISVLAGFLIDLNTDERPRVREVFQDLNAHDDRLRTLAKRCPSFSC</sequence>
<gene>
    <name evidence="1" type="ORF">SPIL2461_LOCUS4644</name>
</gene>
<feature type="non-terminal residue" evidence="1">
    <location>
        <position position="1"/>
    </location>
</feature>
<dbReference type="AlphaFoldDB" id="A0A812LNM2"/>